<evidence type="ECO:0000313" key="1">
    <source>
        <dbReference type="EMBL" id="EEH46535.2"/>
    </source>
</evidence>
<dbReference type="KEGG" id="pbn:PADG_02633"/>
<gene>
    <name evidence="1" type="ORF">PADG_02633</name>
</gene>
<protein>
    <submittedName>
        <fullName evidence="1">Uncharacterized protein</fullName>
    </submittedName>
</protein>
<keyword evidence="2" id="KW-1185">Reference proteome</keyword>
<name>C1G628_PARBD</name>
<dbReference type="HOGENOM" id="CLU_2850324_0_0_1"/>
<reference evidence="1 2" key="1">
    <citation type="journal article" date="2011" name="PLoS Genet.">
        <title>Comparative genomic analysis of human fungal pathogens causing paracoccidioidomycosis.</title>
        <authorList>
            <person name="Desjardins C.A."/>
            <person name="Champion M.D."/>
            <person name="Holder J.W."/>
            <person name="Muszewska A."/>
            <person name="Goldberg J."/>
            <person name="Bailao A.M."/>
            <person name="Brigido M.M."/>
            <person name="Ferreira M.E."/>
            <person name="Garcia A.M."/>
            <person name="Grynberg M."/>
            <person name="Gujja S."/>
            <person name="Heiman D.I."/>
            <person name="Henn M.R."/>
            <person name="Kodira C.D."/>
            <person name="Leon-Narvaez H."/>
            <person name="Longo L.V."/>
            <person name="Ma L.J."/>
            <person name="Malavazi I."/>
            <person name="Matsuo A.L."/>
            <person name="Morais F.V."/>
            <person name="Pereira M."/>
            <person name="Rodriguez-Brito S."/>
            <person name="Sakthikumar S."/>
            <person name="Salem-Izacc S.M."/>
            <person name="Sykes S.M."/>
            <person name="Teixeira M.M."/>
            <person name="Vallejo M.C."/>
            <person name="Walter M.E."/>
            <person name="Yandava C."/>
            <person name="Young S."/>
            <person name="Zeng Q."/>
            <person name="Zucker J."/>
            <person name="Felipe M.S."/>
            <person name="Goldman G.H."/>
            <person name="Haas B.J."/>
            <person name="McEwen J.G."/>
            <person name="Nino-Vega G."/>
            <person name="Puccia R."/>
            <person name="San-Blas G."/>
            <person name="Soares C.M."/>
            <person name="Birren B.W."/>
            <person name="Cuomo C.A."/>
        </authorList>
    </citation>
    <scope>NUCLEOTIDE SEQUENCE [LARGE SCALE GENOMIC DNA]</scope>
    <source>
        <strain evidence="1 2">Pb18</strain>
    </source>
</reference>
<dbReference type="Proteomes" id="UP000001628">
    <property type="component" value="Unassembled WGS sequence"/>
</dbReference>
<dbReference type="VEuPathDB" id="FungiDB:PADG_02633"/>
<dbReference type="GeneID" id="22582081"/>
<dbReference type="RefSeq" id="XP_010758064.1">
    <property type="nucleotide sequence ID" value="XM_010759762.1"/>
</dbReference>
<dbReference type="InParanoid" id="C1G628"/>
<dbReference type="AlphaFoldDB" id="C1G628"/>
<organism evidence="1 2">
    <name type="scientific">Paracoccidioides brasiliensis (strain Pb18)</name>
    <dbReference type="NCBI Taxonomy" id="502780"/>
    <lineage>
        <taxon>Eukaryota</taxon>
        <taxon>Fungi</taxon>
        <taxon>Dikarya</taxon>
        <taxon>Ascomycota</taxon>
        <taxon>Pezizomycotina</taxon>
        <taxon>Eurotiomycetes</taxon>
        <taxon>Eurotiomycetidae</taxon>
        <taxon>Onygenales</taxon>
        <taxon>Ajellomycetaceae</taxon>
        <taxon>Paracoccidioides</taxon>
    </lineage>
</organism>
<sequence length="65" mass="7446">MPTNSEDQASNQEGKLLLAIRAYETKQFSSICEQLSRRMMLLSQAYPTDYVVEPHTRILNKAIES</sequence>
<evidence type="ECO:0000313" key="2">
    <source>
        <dbReference type="Proteomes" id="UP000001628"/>
    </source>
</evidence>
<dbReference type="EMBL" id="KN275959">
    <property type="protein sequence ID" value="EEH46535.2"/>
    <property type="molecule type" value="Genomic_DNA"/>
</dbReference>
<accession>C1G628</accession>
<proteinExistence type="predicted"/>